<dbReference type="SUPFAM" id="SSF88713">
    <property type="entry name" value="Glycoside hydrolase/deacetylase"/>
    <property type="match status" value="1"/>
</dbReference>
<feature type="transmembrane region" description="Helical" evidence="7">
    <location>
        <begin position="1031"/>
        <end position="1055"/>
    </location>
</feature>
<dbReference type="PANTHER" id="PTHR43630">
    <property type="entry name" value="POLY-BETA-1,6-N-ACETYL-D-GLUCOSAMINE SYNTHASE"/>
    <property type="match status" value="1"/>
</dbReference>
<dbReference type="PROSITE" id="PS51910">
    <property type="entry name" value="GH18_2"/>
    <property type="match status" value="1"/>
</dbReference>
<dbReference type="SUPFAM" id="SSF53448">
    <property type="entry name" value="Nucleotide-diphospho-sugar transferases"/>
    <property type="match status" value="1"/>
</dbReference>
<keyword evidence="2" id="KW-0328">Glycosyltransferase</keyword>
<dbReference type="EMBL" id="AP018694">
    <property type="protein sequence ID" value="BBE19704.1"/>
    <property type="molecule type" value="Genomic_DNA"/>
</dbReference>
<feature type="transmembrane region" description="Helical" evidence="7">
    <location>
        <begin position="722"/>
        <end position="746"/>
    </location>
</feature>
<keyword evidence="7" id="KW-0812">Transmembrane</keyword>
<dbReference type="InterPro" id="IPR011330">
    <property type="entry name" value="Glyco_hydro/deAcase_b/a-brl"/>
</dbReference>
<dbReference type="Pfam" id="PF00535">
    <property type="entry name" value="Glycos_transf_2"/>
    <property type="match status" value="1"/>
</dbReference>
<dbReference type="GO" id="GO:0008061">
    <property type="term" value="F:chitin binding"/>
    <property type="evidence" value="ECO:0007669"/>
    <property type="project" value="InterPro"/>
</dbReference>
<dbReference type="GO" id="GO:0004553">
    <property type="term" value="F:hydrolase activity, hydrolyzing O-glycosyl compounds"/>
    <property type="evidence" value="ECO:0007669"/>
    <property type="project" value="InterPro"/>
</dbReference>
<dbReference type="CDD" id="cd06423">
    <property type="entry name" value="CESA_like"/>
    <property type="match status" value="1"/>
</dbReference>
<dbReference type="Pfam" id="PF01522">
    <property type="entry name" value="Polysacc_deac_1"/>
    <property type="match status" value="1"/>
</dbReference>
<dbReference type="GO" id="GO:0016810">
    <property type="term" value="F:hydrolase activity, acting on carbon-nitrogen (but not peptide) bonds"/>
    <property type="evidence" value="ECO:0007669"/>
    <property type="project" value="InterPro"/>
</dbReference>
<comment type="similarity">
    <text evidence="1">Belongs to the glycosyltransferase 2 family.</text>
</comment>
<evidence type="ECO:0000313" key="10">
    <source>
        <dbReference type="EMBL" id="BBE19704.1"/>
    </source>
</evidence>
<dbReference type="InterPro" id="IPR029044">
    <property type="entry name" value="Nucleotide-diphossugar_trans"/>
</dbReference>
<gene>
    <name evidence="10" type="ORF">AQPE_3892</name>
</gene>
<dbReference type="Gene3D" id="3.20.20.370">
    <property type="entry name" value="Glycoside hydrolase/deacetylase"/>
    <property type="match status" value="1"/>
</dbReference>
<dbReference type="SMART" id="SM00636">
    <property type="entry name" value="Glyco_18"/>
    <property type="match status" value="1"/>
</dbReference>
<dbReference type="KEGG" id="anf:AQPE_3892"/>
<dbReference type="InterPro" id="IPR001579">
    <property type="entry name" value="Glyco_hydro_18_chit_AS"/>
</dbReference>
<dbReference type="GO" id="GO:0016757">
    <property type="term" value="F:glycosyltransferase activity"/>
    <property type="evidence" value="ECO:0007669"/>
    <property type="project" value="UniProtKB-KW"/>
</dbReference>
<name>A0A5K7SEM4_9BACT</name>
<keyword evidence="7" id="KW-0472">Membrane</keyword>
<feature type="domain" description="NodB homology" evidence="8">
    <location>
        <begin position="492"/>
        <end position="680"/>
    </location>
</feature>
<keyword evidence="7" id="KW-1133">Transmembrane helix</keyword>
<dbReference type="Gene3D" id="3.10.50.10">
    <property type="match status" value="1"/>
</dbReference>
<dbReference type="GO" id="GO:0005975">
    <property type="term" value="P:carbohydrate metabolic process"/>
    <property type="evidence" value="ECO:0007669"/>
    <property type="project" value="InterPro"/>
</dbReference>
<accession>A0A5K7SEM4</accession>
<evidence type="ECO:0000256" key="1">
    <source>
        <dbReference type="ARBA" id="ARBA00006739"/>
    </source>
</evidence>
<keyword evidence="5 6" id="KW-0326">Glycosidase</keyword>
<dbReference type="PANTHER" id="PTHR43630:SF1">
    <property type="entry name" value="POLY-BETA-1,6-N-ACETYL-D-GLUCOSAMINE SYNTHASE"/>
    <property type="match status" value="1"/>
</dbReference>
<feature type="transmembrane region" description="Helical" evidence="7">
    <location>
        <begin position="1006"/>
        <end position="1025"/>
    </location>
</feature>
<dbReference type="AlphaFoldDB" id="A0A5K7SEM4"/>
<feature type="transmembrane region" description="Helical" evidence="7">
    <location>
        <begin position="20"/>
        <end position="43"/>
    </location>
</feature>
<dbReference type="Gene3D" id="3.90.550.10">
    <property type="entry name" value="Spore Coat Polysaccharide Biosynthesis Protein SpsA, Chain A"/>
    <property type="match status" value="1"/>
</dbReference>
<keyword evidence="11" id="KW-1185">Reference proteome</keyword>
<dbReference type="InterPro" id="IPR011583">
    <property type="entry name" value="Chitinase_II/V-like_cat"/>
</dbReference>
<protein>
    <submittedName>
        <fullName evidence="10">Polysaccharide deacetylase</fullName>
    </submittedName>
</protein>
<dbReference type="PROSITE" id="PS51677">
    <property type="entry name" value="NODB"/>
    <property type="match status" value="1"/>
</dbReference>
<evidence type="ECO:0000256" key="2">
    <source>
        <dbReference type="ARBA" id="ARBA00022676"/>
    </source>
</evidence>
<dbReference type="Pfam" id="PF00704">
    <property type="entry name" value="Glyco_hydro_18"/>
    <property type="match status" value="1"/>
</dbReference>
<evidence type="ECO:0000256" key="3">
    <source>
        <dbReference type="ARBA" id="ARBA00022679"/>
    </source>
</evidence>
<sequence length="1122" mass="126948">METSSKPVFYSTNSSRWKRFLWGVKILTVLILIGVVCLSFSLLHKQVFKLPSLHEHLMLSQNENLKYNSADLQVAESEHFKKLALEARTRKEHNFYKKDKVIPGEVRKYMPVRAGFYVNWDIQSKYSLDQNASKMNMILPEWLFIQDTADVVSTDIDLSALEIMRRNHLAIVPMLSNYFKNVWNGKNVHRIITSPERRAKLIKSLIDVLDKYKFNGVNIDFEELTDEKTDEYLVTFMKELHHELSSRGYLVTQDIAPFNEDYNVTELAKYTDFLFLMGYDQHNSTSEAGPVAAQTWLEAGLGDLCKKVPSDKVVLCLAAFGYDWQDGFQGEDVTYQEAISTALESEGKVKYDNNTYNLDYTYYDDNDKVHHVYFADAATAFNGMRTAANFETSGVAIWRLGSEDPRLWKFYSEDLSAATLTNKSFDVNLLQDEQSSYSVDYVGAGEVLNILSVPHPGKFNIEYNKADNLVAEEEYISLPSGYVINKAGEKKKQIVLTFDDGPDERYTPRILDILSEYKVPAAFFVTGINAEQNLPLVKRLYREGHEIGNHTFLHPNLTLASDDRLKLELRSTGYIIESITGHATTLFRPPYDTDAEPTNPIQIRPIYTAKQEGYLTIGSSIDPRDWEEGVSADTIVARAERQSGLGNIILLHDAGGEREQTVAALPRIIEYYKMHGYQFVSLASLMDKKRDDIMPQAVGSFNKYLQTADATVFKTGYYFNRVVSAIFFLAMILSLLKLKSIAILAIRQRRKSKKLGANPIVSGNRKVSVIVPGYNEEITAPKTVENLLLSNYPDIEIVFVDDGSKDNTFGNIQSLYGDHPKVKALTKPNGGKASALNYGIGFATGDILVCIDADTVLNPDAISRMVAGFDDPKVAAMAGNVKVGNRKNLLTRWQSIEYITSQNFDRRGYDVVNAIMVVPGAIGAFRRDAVMKVGMFTTDTLAEDCDLTLRLLSAGYKVRTCNEALAFTEVPETLHMLLKQRFRWTFGIMQSFWKHRGNLFVRRNPNLGWIVLPNMLIFQLILPLLSPLVDITLLISIFMPKGGIIVLLYFAYYALDLGISILAFRFDGEKFTLRVAGNLFLQRIIYRQLLWYVLVKGYVRALKGELAAWGFLKRTGSVEMAQ</sequence>
<dbReference type="Proteomes" id="UP001193389">
    <property type="component" value="Chromosome"/>
</dbReference>
<dbReference type="InterPro" id="IPR001223">
    <property type="entry name" value="Glyco_hydro18_cat"/>
</dbReference>
<keyword evidence="4 6" id="KW-0378">Hydrolase</keyword>
<dbReference type="InterPro" id="IPR029070">
    <property type="entry name" value="Chitinase_insertion_sf"/>
</dbReference>
<evidence type="ECO:0000256" key="6">
    <source>
        <dbReference type="RuleBase" id="RU000489"/>
    </source>
</evidence>
<dbReference type="RefSeq" id="WP_318347928.1">
    <property type="nucleotide sequence ID" value="NZ_AP018694.1"/>
</dbReference>
<evidence type="ECO:0000313" key="11">
    <source>
        <dbReference type="Proteomes" id="UP001193389"/>
    </source>
</evidence>
<dbReference type="CDD" id="cd10962">
    <property type="entry name" value="CE4_GT2-like"/>
    <property type="match status" value="1"/>
</dbReference>
<dbReference type="InterPro" id="IPR001173">
    <property type="entry name" value="Glyco_trans_2-like"/>
</dbReference>
<evidence type="ECO:0000259" key="8">
    <source>
        <dbReference type="PROSITE" id="PS51677"/>
    </source>
</evidence>
<organism evidence="10 11">
    <name type="scientific">Aquipluma nitroreducens</name>
    <dbReference type="NCBI Taxonomy" id="2010828"/>
    <lineage>
        <taxon>Bacteria</taxon>
        <taxon>Pseudomonadati</taxon>
        <taxon>Bacteroidota</taxon>
        <taxon>Bacteroidia</taxon>
        <taxon>Marinilabiliales</taxon>
        <taxon>Prolixibacteraceae</taxon>
        <taxon>Aquipluma</taxon>
    </lineage>
</organism>
<reference evidence="10" key="1">
    <citation type="journal article" date="2020" name="Int. J. Syst. Evol. Microbiol.">
        <title>Aquipluma nitroreducens gen. nov. sp. nov., a novel facultatively anaerobic bacterium isolated from a freshwater lake.</title>
        <authorList>
            <person name="Watanabe M."/>
            <person name="Kojima H."/>
            <person name="Fukui M."/>
        </authorList>
    </citation>
    <scope>NUCLEOTIDE SEQUENCE</scope>
    <source>
        <strain evidence="10">MeG22</strain>
    </source>
</reference>
<dbReference type="SUPFAM" id="SSF51445">
    <property type="entry name" value="(Trans)glycosidases"/>
    <property type="match status" value="1"/>
</dbReference>
<evidence type="ECO:0000259" key="9">
    <source>
        <dbReference type="PROSITE" id="PS51910"/>
    </source>
</evidence>
<dbReference type="Gene3D" id="3.20.20.80">
    <property type="entry name" value="Glycosidases"/>
    <property type="match status" value="1"/>
</dbReference>
<proteinExistence type="inferred from homology"/>
<dbReference type="InterPro" id="IPR017853">
    <property type="entry name" value="GH"/>
</dbReference>
<evidence type="ECO:0000256" key="7">
    <source>
        <dbReference type="SAM" id="Phobius"/>
    </source>
</evidence>
<evidence type="ECO:0000256" key="5">
    <source>
        <dbReference type="ARBA" id="ARBA00023295"/>
    </source>
</evidence>
<dbReference type="InterPro" id="IPR002509">
    <property type="entry name" value="NODB_dom"/>
</dbReference>
<dbReference type="PROSITE" id="PS01095">
    <property type="entry name" value="GH18_1"/>
    <property type="match status" value="1"/>
</dbReference>
<keyword evidence="3" id="KW-0808">Transferase</keyword>
<feature type="domain" description="GH18" evidence="9">
    <location>
        <begin position="111"/>
        <end position="418"/>
    </location>
</feature>
<evidence type="ECO:0000256" key="4">
    <source>
        <dbReference type="ARBA" id="ARBA00022801"/>
    </source>
</evidence>